<reference evidence="1 2" key="1">
    <citation type="submission" date="2014-06" db="EMBL/GenBank/DDBJ databases">
        <authorList>
            <person name="Swart Estienne"/>
        </authorList>
    </citation>
    <scope>NUCLEOTIDE SEQUENCE [LARGE SCALE GENOMIC DNA]</scope>
    <source>
        <strain evidence="1 2">130c</strain>
    </source>
</reference>
<accession>A0A078APB8</accession>
<dbReference type="EMBL" id="CCKQ01012179">
    <property type="protein sequence ID" value="CDW83786.1"/>
    <property type="molecule type" value="Genomic_DNA"/>
</dbReference>
<organism evidence="1 2">
    <name type="scientific">Stylonychia lemnae</name>
    <name type="common">Ciliate</name>
    <dbReference type="NCBI Taxonomy" id="5949"/>
    <lineage>
        <taxon>Eukaryota</taxon>
        <taxon>Sar</taxon>
        <taxon>Alveolata</taxon>
        <taxon>Ciliophora</taxon>
        <taxon>Intramacronucleata</taxon>
        <taxon>Spirotrichea</taxon>
        <taxon>Stichotrichia</taxon>
        <taxon>Sporadotrichida</taxon>
        <taxon>Oxytrichidae</taxon>
        <taxon>Stylonychinae</taxon>
        <taxon>Stylonychia</taxon>
    </lineage>
</organism>
<evidence type="ECO:0000313" key="1">
    <source>
        <dbReference type="EMBL" id="CDW83786.1"/>
    </source>
</evidence>
<name>A0A078APB8_STYLE</name>
<keyword evidence="2" id="KW-1185">Reference proteome</keyword>
<gene>
    <name evidence="1" type="primary">Contig6802.g7274</name>
    <name evidence="1" type="ORF">STYLEM_12836</name>
</gene>
<dbReference type="AlphaFoldDB" id="A0A078APB8"/>
<proteinExistence type="predicted"/>
<dbReference type="Proteomes" id="UP000039865">
    <property type="component" value="Unassembled WGS sequence"/>
</dbReference>
<dbReference type="InParanoid" id="A0A078APB8"/>
<sequence length="197" mass="22670">MSTSTKTNKIQHFDKKLHNLLIHALYLEEEVQQLQSYITEMQSEQIQEQYNYQHNELHGNFQQKILQESLLNNDMYVQIPQNMPQISIELLPLPKPVISTDPIEAKPIYITVPDRSKIPTKNQFAETVIITNNADNSAINVINIDDNQFDDGSLDADNQKLFDDINSKMGILSYLQQQLQQQNAAKQLVLFQVSALE</sequence>
<protein>
    <submittedName>
        <fullName evidence="1">Uncharacterized protein</fullName>
    </submittedName>
</protein>
<evidence type="ECO:0000313" key="2">
    <source>
        <dbReference type="Proteomes" id="UP000039865"/>
    </source>
</evidence>